<organism evidence="1 2">
    <name type="scientific">Leucogyrophana mollusca</name>
    <dbReference type="NCBI Taxonomy" id="85980"/>
    <lineage>
        <taxon>Eukaryota</taxon>
        <taxon>Fungi</taxon>
        <taxon>Dikarya</taxon>
        <taxon>Basidiomycota</taxon>
        <taxon>Agaricomycotina</taxon>
        <taxon>Agaricomycetes</taxon>
        <taxon>Agaricomycetidae</taxon>
        <taxon>Boletales</taxon>
        <taxon>Boletales incertae sedis</taxon>
        <taxon>Leucogyrophana</taxon>
    </lineage>
</organism>
<accession>A0ACB8BJG2</accession>
<evidence type="ECO:0000313" key="1">
    <source>
        <dbReference type="EMBL" id="KAH7926016.1"/>
    </source>
</evidence>
<proteinExistence type="predicted"/>
<evidence type="ECO:0000313" key="2">
    <source>
        <dbReference type="Proteomes" id="UP000790709"/>
    </source>
</evidence>
<protein>
    <submittedName>
        <fullName evidence="1">Uncharacterized protein</fullName>
    </submittedName>
</protein>
<sequence length="176" mass="19684">MASRTRTKSLSNAGATSSPVLKESQGKLTRARTKLTKDEDHENDMEKENKSKIARGKGKAQSKVPTESSEKGNVTQCLCQGFDDGTPMVCCSLCKVWYHFRCINLGEDEASEIRVYVCPSCTKDTGRRTVSECLWPICYSFGVPLCSHFGAIFQLSFLLYHVLRSYESYIVPTSFL</sequence>
<name>A0ACB8BJG2_9AGAM</name>
<keyword evidence="2" id="KW-1185">Reference proteome</keyword>
<comment type="caution">
    <text evidence="1">The sequence shown here is derived from an EMBL/GenBank/DDBJ whole genome shotgun (WGS) entry which is preliminary data.</text>
</comment>
<reference evidence="1" key="1">
    <citation type="journal article" date="2021" name="New Phytol.">
        <title>Evolutionary innovations through gain and loss of genes in the ectomycorrhizal Boletales.</title>
        <authorList>
            <person name="Wu G."/>
            <person name="Miyauchi S."/>
            <person name="Morin E."/>
            <person name="Kuo A."/>
            <person name="Drula E."/>
            <person name="Varga T."/>
            <person name="Kohler A."/>
            <person name="Feng B."/>
            <person name="Cao Y."/>
            <person name="Lipzen A."/>
            <person name="Daum C."/>
            <person name="Hundley H."/>
            <person name="Pangilinan J."/>
            <person name="Johnson J."/>
            <person name="Barry K."/>
            <person name="LaButti K."/>
            <person name="Ng V."/>
            <person name="Ahrendt S."/>
            <person name="Min B."/>
            <person name="Choi I.G."/>
            <person name="Park H."/>
            <person name="Plett J.M."/>
            <person name="Magnuson J."/>
            <person name="Spatafora J.W."/>
            <person name="Nagy L.G."/>
            <person name="Henrissat B."/>
            <person name="Grigoriev I.V."/>
            <person name="Yang Z.L."/>
            <person name="Xu J."/>
            <person name="Martin F.M."/>
        </authorList>
    </citation>
    <scope>NUCLEOTIDE SEQUENCE</scope>
    <source>
        <strain evidence="1">KUC20120723A-06</strain>
    </source>
</reference>
<gene>
    <name evidence="1" type="ORF">BV22DRAFT_1158448</name>
</gene>
<dbReference type="EMBL" id="MU266390">
    <property type="protein sequence ID" value="KAH7926016.1"/>
    <property type="molecule type" value="Genomic_DNA"/>
</dbReference>
<dbReference type="Proteomes" id="UP000790709">
    <property type="component" value="Unassembled WGS sequence"/>
</dbReference>